<accession>A0A0P4W2Y2</accession>
<dbReference type="InterPro" id="IPR051468">
    <property type="entry name" value="Fungal_SecMetab_SDRs"/>
</dbReference>
<dbReference type="Gene3D" id="3.40.50.720">
    <property type="entry name" value="NAD(P)-binding Rossmann-like Domain"/>
    <property type="match status" value="1"/>
</dbReference>
<proteinExistence type="inferred from homology"/>
<protein>
    <recommendedName>
        <fullName evidence="5">Short-chain dehydrogenase</fullName>
    </recommendedName>
</protein>
<dbReference type="PRINTS" id="PR00081">
    <property type="entry name" value="GDHRDH"/>
</dbReference>
<sequence length="249" mass="26989">MVARTVLVTGSSRGLGLEMVRQLAQHITPPDVIIATCRNPEAAQELQQLSKSHREINLLKLDVVDEGSYTALVKWVREIVGNHGLNLLINNAGIAPKSTRITQVKWQQMVDTFLVNSVAPVMLSKALLPILKIAATQAEGSGLSVKRAAIINISSVLGSIEKNDKGGIYPYRASKAALNAITKSLSTDLRNSNILVSSICPGWAQTDMGGKNASLTPEQSISNVLHLLNTMNDTHHGQFYQHDGVKLPW</sequence>
<evidence type="ECO:0000256" key="1">
    <source>
        <dbReference type="ARBA" id="ARBA00022857"/>
    </source>
</evidence>
<dbReference type="PANTHER" id="PTHR43544:SF7">
    <property type="entry name" value="NADB-LER2"/>
    <property type="match status" value="1"/>
</dbReference>
<keyword evidence="1" id="KW-0521">NADP</keyword>
<dbReference type="InterPro" id="IPR002347">
    <property type="entry name" value="SDR_fam"/>
</dbReference>
<evidence type="ECO:0000256" key="2">
    <source>
        <dbReference type="ARBA" id="ARBA00023002"/>
    </source>
</evidence>
<dbReference type="SUPFAM" id="SSF51735">
    <property type="entry name" value="NAD(P)-binding Rossmann-fold domains"/>
    <property type="match status" value="1"/>
</dbReference>
<keyword evidence="2" id="KW-0560">Oxidoreductase</keyword>
<evidence type="ECO:0000313" key="4">
    <source>
        <dbReference type="EMBL" id="JAI62859.1"/>
    </source>
</evidence>
<evidence type="ECO:0000256" key="3">
    <source>
        <dbReference type="RuleBase" id="RU000363"/>
    </source>
</evidence>
<dbReference type="EMBL" id="GDRN01076769">
    <property type="protein sequence ID" value="JAI62859.1"/>
    <property type="molecule type" value="Transcribed_RNA"/>
</dbReference>
<dbReference type="PANTHER" id="PTHR43544">
    <property type="entry name" value="SHORT-CHAIN DEHYDROGENASE/REDUCTASE"/>
    <property type="match status" value="1"/>
</dbReference>
<dbReference type="Pfam" id="PF00106">
    <property type="entry name" value="adh_short"/>
    <property type="match status" value="1"/>
</dbReference>
<dbReference type="AlphaFoldDB" id="A0A0P4W2Y2"/>
<name>A0A0P4W2Y2_SCYOL</name>
<reference evidence="4" key="1">
    <citation type="submission" date="2015-09" db="EMBL/GenBank/DDBJ databases">
        <title>Scylla olivacea transcriptome.</title>
        <authorList>
            <person name="Ikhwanuddin M."/>
        </authorList>
    </citation>
    <scope>NUCLEOTIDE SEQUENCE</scope>
</reference>
<evidence type="ECO:0008006" key="5">
    <source>
        <dbReference type="Google" id="ProtNLM"/>
    </source>
</evidence>
<comment type="similarity">
    <text evidence="3">Belongs to the short-chain dehydrogenases/reductases (SDR) family.</text>
</comment>
<dbReference type="CDD" id="cd05325">
    <property type="entry name" value="carb_red_sniffer_like_SDR_c"/>
    <property type="match status" value="1"/>
</dbReference>
<dbReference type="PRINTS" id="PR00080">
    <property type="entry name" value="SDRFAMILY"/>
</dbReference>
<dbReference type="GO" id="GO:0004090">
    <property type="term" value="F:carbonyl reductase (NADPH) activity"/>
    <property type="evidence" value="ECO:0007669"/>
    <property type="project" value="TreeGrafter"/>
</dbReference>
<dbReference type="InterPro" id="IPR036291">
    <property type="entry name" value="NAD(P)-bd_dom_sf"/>
</dbReference>
<organism evidence="4">
    <name type="scientific">Scylla olivacea</name>
    <name type="common">Orange mud crab</name>
    <name type="synonym">Cancer olivacea</name>
    <dbReference type="NCBI Taxonomy" id="85551"/>
    <lineage>
        <taxon>Eukaryota</taxon>
        <taxon>Metazoa</taxon>
        <taxon>Ecdysozoa</taxon>
        <taxon>Arthropoda</taxon>
        <taxon>Crustacea</taxon>
        <taxon>Multicrustacea</taxon>
        <taxon>Malacostraca</taxon>
        <taxon>Eumalacostraca</taxon>
        <taxon>Eucarida</taxon>
        <taxon>Decapoda</taxon>
        <taxon>Pleocyemata</taxon>
        <taxon>Brachyura</taxon>
        <taxon>Eubrachyura</taxon>
        <taxon>Portunoidea</taxon>
        <taxon>Portunidae</taxon>
        <taxon>Portuninae</taxon>
        <taxon>Scylla</taxon>
    </lineage>
</organism>
<dbReference type="GO" id="GO:0005737">
    <property type="term" value="C:cytoplasm"/>
    <property type="evidence" value="ECO:0007669"/>
    <property type="project" value="TreeGrafter"/>
</dbReference>